<feature type="transmembrane region" description="Helical" evidence="15">
    <location>
        <begin position="61"/>
        <end position="79"/>
    </location>
</feature>
<evidence type="ECO:0000256" key="9">
    <source>
        <dbReference type="ARBA" id="ARBA00022982"/>
    </source>
</evidence>
<evidence type="ECO:0000256" key="3">
    <source>
        <dbReference type="ARBA" id="ARBA00005667"/>
    </source>
</evidence>
<dbReference type="PANTHER" id="PTHR15082">
    <property type="entry name" value="NADH-UBIQUINONE OXIDOREDUCTASE B12 SUBUNIT"/>
    <property type="match status" value="1"/>
</dbReference>
<keyword evidence="8" id="KW-0999">Mitochondrion inner membrane</keyword>
<evidence type="ECO:0000256" key="11">
    <source>
        <dbReference type="ARBA" id="ARBA00023128"/>
    </source>
</evidence>
<dbReference type="GO" id="GO:0022900">
    <property type="term" value="P:electron transport chain"/>
    <property type="evidence" value="ECO:0007669"/>
    <property type="project" value="InterPro"/>
</dbReference>
<dbReference type="Pfam" id="PF08122">
    <property type="entry name" value="NDUF_B12"/>
    <property type="match status" value="1"/>
</dbReference>
<organism evidence="16 17">
    <name type="scientific">Leptidea sinapis</name>
    <dbReference type="NCBI Taxonomy" id="189913"/>
    <lineage>
        <taxon>Eukaryota</taxon>
        <taxon>Metazoa</taxon>
        <taxon>Ecdysozoa</taxon>
        <taxon>Arthropoda</taxon>
        <taxon>Hexapoda</taxon>
        <taxon>Insecta</taxon>
        <taxon>Pterygota</taxon>
        <taxon>Neoptera</taxon>
        <taxon>Endopterygota</taxon>
        <taxon>Lepidoptera</taxon>
        <taxon>Glossata</taxon>
        <taxon>Ditrysia</taxon>
        <taxon>Papilionoidea</taxon>
        <taxon>Pieridae</taxon>
        <taxon>Dismorphiinae</taxon>
        <taxon>Leptidea</taxon>
    </lineage>
</organism>
<evidence type="ECO:0000256" key="13">
    <source>
        <dbReference type="ARBA" id="ARBA00030217"/>
    </source>
</evidence>
<evidence type="ECO:0000256" key="5">
    <source>
        <dbReference type="ARBA" id="ARBA00022448"/>
    </source>
</evidence>
<evidence type="ECO:0000256" key="14">
    <source>
        <dbReference type="ARBA" id="ARBA00032688"/>
    </source>
</evidence>
<proteinExistence type="inferred from homology"/>
<evidence type="ECO:0000256" key="15">
    <source>
        <dbReference type="SAM" id="Phobius"/>
    </source>
</evidence>
<keyword evidence="17" id="KW-1185">Reference proteome</keyword>
<comment type="subcellular location">
    <subcellularLocation>
        <location evidence="2">Mitochondrion inner membrane</location>
        <topology evidence="2">Single-pass membrane protein</topology>
        <orientation evidence="2">Matrix side</orientation>
    </subcellularLocation>
</comment>
<evidence type="ECO:0000256" key="12">
    <source>
        <dbReference type="ARBA" id="ARBA00023136"/>
    </source>
</evidence>
<evidence type="ECO:0000256" key="6">
    <source>
        <dbReference type="ARBA" id="ARBA00022660"/>
    </source>
</evidence>
<evidence type="ECO:0000313" key="16">
    <source>
        <dbReference type="EMBL" id="VVC90246.1"/>
    </source>
</evidence>
<evidence type="ECO:0000313" key="17">
    <source>
        <dbReference type="Proteomes" id="UP000324832"/>
    </source>
</evidence>
<evidence type="ECO:0000256" key="7">
    <source>
        <dbReference type="ARBA" id="ARBA00022692"/>
    </source>
</evidence>
<dbReference type="GO" id="GO:0005743">
    <property type="term" value="C:mitochondrial inner membrane"/>
    <property type="evidence" value="ECO:0007669"/>
    <property type="project" value="UniProtKB-SubCell"/>
</dbReference>
<protein>
    <recommendedName>
        <fullName evidence="4">NADH dehydrogenase [ubiquinone] 1 beta subcomplex subunit 3</fullName>
    </recommendedName>
    <alternativeName>
        <fullName evidence="13">Complex I-B12</fullName>
    </alternativeName>
    <alternativeName>
        <fullName evidence="14">NADH-ubiquinone oxidoreductase B12 subunit</fullName>
    </alternativeName>
</protein>
<keyword evidence="12 15" id="KW-0472">Membrane</keyword>
<keyword evidence="6" id="KW-0679">Respiratory chain</keyword>
<sequence>MGHEAPYKVPPYTQFKIEGIPQLEELQRELAKKGLKDPWIRNEAWRYHPAFGTRATRAMKVFFRGAPLGLALTLVAVGFQKLSGGGEDHGHSH</sequence>
<keyword evidence="9" id="KW-0249">Electron transport</keyword>
<gene>
    <name evidence="16" type="ORF">LSINAPIS_LOCUS3192</name>
</gene>
<keyword evidence="5" id="KW-0813">Transport</keyword>
<evidence type="ECO:0000256" key="4">
    <source>
        <dbReference type="ARBA" id="ARBA00018680"/>
    </source>
</evidence>
<reference evidence="16 17" key="1">
    <citation type="submission" date="2017-07" db="EMBL/GenBank/DDBJ databases">
        <authorList>
            <person name="Talla V."/>
            <person name="Backstrom N."/>
        </authorList>
    </citation>
    <scope>NUCLEOTIDE SEQUENCE [LARGE SCALE GENOMIC DNA]</scope>
</reference>
<dbReference type="InterPro" id="IPR012576">
    <property type="entry name" value="NDUFB3"/>
</dbReference>
<dbReference type="EMBL" id="FZQP02000748">
    <property type="protein sequence ID" value="VVC90246.1"/>
    <property type="molecule type" value="Genomic_DNA"/>
</dbReference>
<dbReference type="Proteomes" id="UP000324832">
    <property type="component" value="Unassembled WGS sequence"/>
</dbReference>
<keyword evidence="7 15" id="KW-0812">Transmembrane</keyword>
<name>A0A5E4PXU8_9NEOP</name>
<evidence type="ECO:0000256" key="10">
    <source>
        <dbReference type="ARBA" id="ARBA00022989"/>
    </source>
</evidence>
<dbReference type="GO" id="GO:0032981">
    <property type="term" value="P:mitochondrial respiratory chain complex I assembly"/>
    <property type="evidence" value="ECO:0007669"/>
    <property type="project" value="TreeGrafter"/>
</dbReference>
<evidence type="ECO:0000256" key="8">
    <source>
        <dbReference type="ARBA" id="ARBA00022792"/>
    </source>
</evidence>
<keyword evidence="11" id="KW-0496">Mitochondrion</keyword>
<accession>A0A5E4PXU8</accession>
<evidence type="ECO:0000256" key="2">
    <source>
        <dbReference type="ARBA" id="ARBA00004298"/>
    </source>
</evidence>
<comment type="function">
    <text evidence="1">Accessory subunit of the mitochondrial membrane respiratory chain NADH dehydrogenase (Complex I), that is believed not to be involved in catalysis. Complex I functions in the transfer of electrons from NADH to the respiratory chain. The immediate electron acceptor for the enzyme is believed to be ubiquinone.</text>
</comment>
<keyword evidence="10 15" id="KW-1133">Transmembrane helix</keyword>
<dbReference type="PANTHER" id="PTHR15082:SF2">
    <property type="entry name" value="NADH DEHYDROGENASE [UBIQUINONE] 1 BETA SUBCOMPLEX SUBUNIT 3"/>
    <property type="match status" value="1"/>
</dbReference>
<comment type="similarity">
    <text evidence="3">Belongs to the complex I NDUFB3 subunit family.</text>
</comment>
<dbReference type="AlphaFoldDB" id="A0A5E4PXU8"/>
<evidence type="ECO:0000256" key="1">
    <source>
        <dbReference type="ARBA" id="ARBA00003195"/>
    </source>
</evidence>